<keyword evidence="1" id="KW-0472">Membrane</keyword>
<evidence type="ECO:0000256" key="1">
    <source>
        <dbReference type="SAM" id="Phobius"/>
    </source>
</evidence>
<keyword evidence="1" id="KW-1133">Transmembrane helix</keyword>
<evidence type="ECO:0000313" key="3">
    <source>
        <dbReference type="Proteomes" id="UP000002316"/>
    </source>
</evidence>
<protein>
    <submittedName>
        <fullName evidence="2">Uncharacterized protein</fullName>
    </submittedName>
</protein>
<reference evidence="3" key="1">
    <citation type="journal article" date="2010" name="PLoS Negl. Trop. Dis.">
        <title>The genome sequence of Trypanosoma brucei gambiense, causative agent of chronic human african trypanosomiasis.</title>
        <authorList>
            <person name="Jackson A.P."/>
            <person name="Sanders M."/>
            <person name="Berry A."/>
            <person name="McQuillan J."/>
            <person name="Aslett M.A."/>
            <person name="Quail M.A."/>
            <person name="Chukualim B."/>
            <person name="Capewell P."/>
            <person name="MacLeod A."/>
            <person name="Melville S.E."/>
            <person name="Gibson W."/>
            <person name="Barry J.D."/>
            <person name="Berriman M."/>
            <person name="Hertz-Fowler C."/>
        </authorList>
    </citation>
    <scope>NUCLEOTIDE SEQUENCE [LARGE SCALE GENOMIC DNA]</scope>
    <source>
        <strain evidence="3">MHOM/CI/86/DAL972</strain>
    </source>
</reference>
<feature type="transmembrane region" description="Helical" evidence="1">
    <location>
        <begin position="12"/>
        <end position="35"/>
    </location>
</feature>
<organism evidence="2 3">
    <name type="scientific">Trypanosoma brucei gambiense (strain MHOM/CI/86/DAL972)</name>
    <dbReference type="NCBI Taxonomy" id="679716"/>
    <lineage>
        <taxon>Eukaryota</taxon>
        <taxon>Discoba</taxon>
        <taxon>Euglenozoa</taxon>
        <taxon>Kinetoplastea</taxon>
        <taxon>Metakinetoplastina</taxon>
        <taxon>Trypanosomatida</taxon>
        <taxon>Trypanosomatidae</taxon>
        <taxon>Trypanosoma</taxon>
    </lineage>
</organism>
<dbReference type="Proteomes" id="UP000002316">
    <property type="component" value="Chromosome 3"/>
</dbReference>
<name>C9ZKG0_TRYB9</name>
<gene>
    <name evidence="2" type="ORF">TbgDal_III2640</name>
</gene>
<dbReference type="RefSeq" id="XP_011772217.1">
    <property type="nucleotide sequence ID" value="XM_011773915.1"/>
</dbReference>
<dbReference type="EMBL" id="FN554966">
    <property type="protein sequence ID" value="CBH09926.1"/>
    <property type="molecule type" value="Genomic_DNA"/>
</dbReference>
<sequence>MCTNKLPPAPHLCTLIISFTFSHIIIIPLSSPFIYVCTTAEVSSHRDTHTHTHTHTYTNIIFSMRRPTQFSGSEEDANHIPSIYSPLSFSLSFPLRISLVYSRRALTSMTSQ</sequence>
<keyword evidence="1" id="KW-0812">Transmembrane</keyword>
<dbReference type="GeneID" id="23859046"/>
<accession>C9ZKG0</accession>
<evidence type="ECO:0000313" key="2">
    <source>
        <dbReference type="EMBL" id="CBH09926.1"/>
    </source>
</evidence>
<dbReference type="KEGG" id="tbg:TbgDal_III2640"/>
<dbReference type="AlphaFoldDB" id="C9ZKG0"/>
<proteinExistence type="predicted"/>